<proteinExistence type="predicted"/>
<organism evidence="1">
    <name type="scientific">bioreactor metagenome</name>
    <dbReference type="NCBI Taxonomy" id="1076179"/>
    <lineage>
        <taxon>unclassified sequences</taxon>
        <taxon>metagenomes</taxon>
        <taxon>ecological metagenomes</taxon>
    </lineage>
</organism>
<gene>
    <name evidence="1" type="ORF">SDC9_152728</name>
</gene>
<name>A0A645EUE9_9ZZZZ</name>
<dbReference type="AlphaFoldDB" id="A0A645EUE9"/>
<comment type="caution">
    <text evidence="1">The sequence shown here is derived from an EMBL/GenBank/DDBJ whole genome shotgun (WGS) entry which is preliminary data.</text>
</comment>
<dbReference type="EMBL" id="VSSQ01051378">
    <property type="protein sequence ID" value="MPN05477.1"/>
    <property type="molecule type" value="Genomic_DNA"/>
</dbReference>
<reference evidence="1" key="1">
    <citation type="submission" date="2019-08" db="EMBL/GenBank/DDBJ databases">
        <authorList>
            <person name="Kucharzyk K."/>
            <person name="Murdoch R.W."/>
            <person name="Higgins S."/>
            <person name="Loffler F."/>
        </authorList>
    </citation>
    <scope>NUCLEOTIDE SEQUENCE</scope>
</reference>
<evidence type="ECO:0000313" key="1">
    <source>
        <dbReference type="EMBL" id="MPN05477.1"/>
    </source>
</evidence>
<sequence>MEQGVLACSDLLDKREGLVPDPAAVLFVFGKPGFDRWHIESKYVAKVKCVELPYLNGGDHYVVRGFVGNQHIAVPVQHKPPCRVLDIVTESVVACGYLVLLVNDLEVEQAYQKNQGNCKCPGYKNVLFLDFESHQR</sequence>
<accession>A0A645EUE9</accession>
<protein>
    <submittedName>
        <fullName evidence="1">Uncharacterized protein</fullName>
    </submittedName>
</protein>